<dbReference type="GO" id="GO:0006529">
    <property type="term" value="P:asparagine biosynthetic process"/>
    <property type="evidence" value="ECO:0007669"/>
    <property type="project" value="InterPro"/>
</dbReference>
<sequence>MYYLNDSKGLWCASEIPALIATADIQPKLNLQQAHDYLALGQMDQKPDTFFDNILSFPAAHYAEVPMGAPCKTLEPMRYWRAELEEIVEEPFQASAEVLRDRFLDSVELHLRSDVPVGACLSGGIDSSAIVCSIRELNPKIELHTFSYIARDSPLSEERWVDEVNQFTGAIAHKVYASDEGLVSDLDQLIKVQGEPFGSTSIYAQYCVFQAAKKAGVTVMLDGQGADELFAGYPSY</sequence>
<feature type="non-terminal residue" evidence="2">
    <location>
        <position position="236"/>
    </location>
</feature>
<reference evidence="2" key="1">
    <citation type="submission" date="2018-05" db="EMBL/GenBank/DDBJ databases">
        <authorList>
            <person name="Lanie J.A."/>
            <person name="Ng W.-L."/>
            <person name="Kazmierczak K.M."/>
            <person name="Andrzejewski T.M."/>
            <person name="Davidsen T.M."/>
            <person name="Wayne K.J."/>
            <person name="Tettelin H."/>
            <person name="Glass J.I."/>
            <person name="Rusch D."/>
            <person name="Podicherti R."/>
            <person name="Tsui H.-C.T."/>
            <person name="Winkler M.E."/>
        </authorList>
    </citation>
    <scope>NUCLEOTIDE SEQUENCE</scope>
</reference>
<dbReference type="Gene3D" id="3.40.50.620">
    <property type="entry name" value="HUPs"/>
    <property type="match status" value="1"/>
</dbReference>
<organism evidence="2">
    <name type="scientific">marine metagenome</name>
    <dbReference type="NCBI Taxonomy" id="408172"/>
    <lineage>
        <taxon>unclassified sequences</taxon>
        <taxon>metagenomes</taxon>
        <taxon>ecological metagenomes</taxon>
    </lineage>
</organism>
<dbReference type="PANTHER" id="PTHR43284:SF1">
    <property type="entry name" value="ASPARAGINE SYNTHETASE"/>
    <property type="match status" value="1"/>
</dbReference>
<name>A0A383BRZ6_9ZZZZ</name>
<dbReference type="PANTHER" id="PTHR43284">
    <property type="entry name" value="ASPARAGINE SYNTHETASE (GLUTAMINE-HYDROLYZING)"/>
    <property type="match status" value="1"/>
</dbReference>
<dbReference type="InterPro" id="IPR014729">
    <property type="entry name" value="Rossmann-like_a/b/a_fold"/>
</dbReference>
<dbReference type="SUPFAM" id="SSF52402">
    <property type="entry name" value="Adenine nucleotide alpha hydrolases-like"/>
    <property type="match status" value="1"/>
</dbReference>
<evidence type="ECO:0000313" key="2">
    <source>
        <dbReference type="EMBL" id="SVE22573.1"/>
    </source>
</evidence>
<feature type="domain" description="Asparagine synthetase" evidence="1">
    <location>
        <begin position="99"/>
        <end position="236"/>
    </location>
</feature>
<accession>A0A383BRZ6</accession>
<dbReference type="GO" id="GO:0005829">
    <property type="term" value="C:cytosol"/>
    <property type="evidence" value="ECO:0007669"/>
    <property type="project" value="TreeGrafter"/>
</dbReference>
<dbReference type="AlphaFoldDB" id="A0A383BRZ6"/>
<gene>
    <name evidence="2" type="ORF">METZ01_LOCUS475427</name>
</gene>
<proteinExistence type="predicted"/>
<dbReference type="InterPro" id="IPR001962">
    <property type="entry name" value="Asn_synthase"/>
</dbReference>
<dbReference type="GO" id="GO:0004066">
    <property type="term" value="F:asparagine synthase (glutamine-hydrolyzing) activity"/>
    <property type="evidence" value="ECO:0007669"/>
    <property type="project" value="InterPro"/>
</dbReference>
<dbReference type="EMBL" id="UINC01202662">
    <property type="protein sequence ID" value="SVE22573.1"/>
    <property type="molecule type" value="Genomic_DNA"/>
</dbReference>
<dbReference type="Pfam" id="PF00733">
    <property type="entry name" value="Asn_synthase"/>
    <property type="match status" value="1"/>
</dbReference>
<evidence type="ECO:0000259" key="1">
    <source>
        <dbReference type="Pfam" id="PF00733"/>
    </source>
</evidence>
<dbReference type="InterPro" id="IPR051786">
    <property type="entry name" value="ASN_synthetase/amidase"/>
</dbReference>
<protein>
    <recommendedName>
        <fullName evidence="1">Asparagine synthetase domain-containing protein</fullName>
    </recommendedName>
</protein>
<dbReference type="CDD" id="cd01991">
    <property type="entry name" value="Asn_synthase_B_C"/>
    <property type="match status" value="1"/>
</dbReference>